<keyword evidence="2" id="KW-0238">DNA-binding</keyword>
<keyword evidence="4" id="KW-1185">Reference proteome</keyword>
<evidence type="ECO:0000313" key="3">
    <source>
        <dbReference type="EMBL" id="TLV00937.1"/>
    </source>
</evidence>
<dbReference type="GO" id="GO:0032422">
    <property type="term" value="F:purine-rich negative regulatory element binding"/>
    <property type="evidence" value="ECO:0007669"/>
    <property type="project" value="InterPro"/>
</dbReference>
<accession>A0A5R9KXW9</accession>
<dbReference type="Pfam" id="PF11680">
    <property type="entry name" value="DUF3276"/>
    <property type="match status" value="1"/>
</dbReference>
<evidence type="ECO:0000256" key="1">
    <source>
        <dbReference type="ARBA" id="ARBA00009251"/>
    </source>
</evidence>
<proteinExistence type="inferred from homology"/>
<dbReference type="Gene3D" id="3.10.450.700">
    <property type="match status" value="1"/>
</dbReference>
<dbReference type="Proteomes" id="UP000306402">
    <property type="component" value="Unassembled WGS sequence"/>
</dbReference>
<evidence type="ECO:0000313" key="4">
    <source>
        <dbReference type="Proteomes" id="UP000306402"/>
    </source>
</evidence>
<dbReference type="RefSeq" id="WP_138366310.1">
    <property type="nucleotide sequence ID" value="NZ_VCEJ01000004.1"/>
</dbReference>
<evidence type="ECO:0000256" key="2">
    <source>
        <dbReference type="ARBA" id="ARBA00023125"/>
    </source>
</evidence>
<dbReference type="AlphaFoldDB" id="A0A5R9KXW9"/>
<dbReference type="OrthoDB" id="765973at2"/>
<name>A0A5R9KXW9_9BACT</name>
<gene>
    <name evidence="3" type="ORF">FEN17_15835</name>
</gene>
<dbReference type="EMBL" id="VCEJ01000004">
    <property type="protein sequence ID" value="TLV00937.1"/>
    <property type="molecule type" value="Genomic_DNA"/>
</dbReference>
<dbReference type="GO" id="GO:0000977">
    <property type="term" value="F:RNA polymerase II transcription regulatory region sequence-specific DNA binding"/>
    <property type="evidence" value="ECO:0007669"/>
    <property type="project" value="InterPro"/>
</dbReference>
<dbReference type="InterPro" id="IPR006628">
    <property type="entry name" value="PUR-bd_fam"/>
</dbReference>
<organism evidence="3 4">
    <name type="scientific">Dyadobacter luticola</name>
    <dbReference type="NCBI Taxonomy" id="1979387"/>
    <lineage>
        <taxon>Bacteria</taxon>
        <taxon>Pseudomonadati</taxon>
        <taxon>Bacteroidota</taxon>
        <taxon>Cytophagia</taxon>
        <taxon>Cytophagales</taxon>
        <taxon>Spirosomataceae</taxon>
        <taxon>Dyadobacter</taxon>
    </lineage>
</organism>
<reference evidence="3 4" key="1">
    <citation type="submission" date="2019-05" db="EMBL/GenBank/DDBJ databases">
        <authorList>
            <person name="Qu J.-H."/>
        </authorList>
    </citation>
    <scope>NUCLEOTIDE SEQUENCE [LARGE SCALE GENOMIC DNA]</scope>
    <source>
        <strain evidence="3 4">T17</strain>
    </source>
</reference>
<dbReference type="SMART" id="SM00712">
    <property type="entry name" value="PUR"/>
    <property type="match status" value="1"/>
</dbReference>
<sequence length="116" mass="13892">MKTYLKLNIVEDREQIYSKRVRAGKRTYFFDVRSTRSNDYYLTITESRRHPQGDGFTYEKHKMFLYKEDFDKFVDALKEAVDHVKTELMPEVDFSQFESKVDEVDAVVGESDLKWD</sequence>
<comment type="caution">
    <text evidence="3">The sequence shown here is derived from an EMBL/GenBank/DDBJ whole genome shotgun (WGS) entry which is preliminary data.</text>
</comment>
<protein>
    <submittedName>
        <fullName evidence="3">DUF3276 family protein</fullName>
    </submittedName>
</protein>
<comment type="similarity">
    <text evidence="1">Belongs to the PUR DNA-binding protein family.</text>
</comment>